<feature type="compositionally biased region" description="Basic and acidic residues" evidence="1">
    <location>
        <begin position="64"/>
        <end position="78"/>
    </location>
</feature>
<gene>
    <name evidence="2" type="ORF">EJ03DRAFT_348228</name>
</gene>
<dbReference type="AlphaFoldDB" id="A0A6G1LIK0"/>
<dbReference type="Proteomes" id="UP000799436">
    <property type="component" value="Unassembled WGS sequence"/>
</dbReference>
<evidence type="ECO:0000256" key="1">
    <source>
        <dbReference type="SAM" id="MobiDB-lite"/>
    </source>
</evidence>
<sequence length="555" mass="62684">MSFLNRLSHAIFSFVSPPKTDAHTPHTPHTVPRFRKLHQRPAKESSDDTFARAIRNSRSMSPIERVDSWRMSDEDVGSKRKLLPTPGASDGYGRVKRARYGGDDEDGDVSMEDEEEFDEEEGSDDELEEVGSDQELDEDGVEGEFDQDEAEGGYDEDEEDADVDEDEDDAEAEDEEDEEGSGHESDEEDGDELYDANALSHDFSALKHGPSPIKKEPLDDEDSEPVIDQDLSNIIPEDDYEKQKPRVIDITQEHLYRGVDTAKLRADGWGDDHITLVQKLAMRGFEPLMPLVFRDLLNYLPHALFARSPEEYQASYIQSGKGERMNYALSKYLDKFMIVGGYVRSRANEDPEMLPTGKDLNTRRYSPHVRKTSEWTIINGVLDFMKYAEERDQPGLETRKQQPTCRIPILAQVAAPAGTSPAEMQERAQRKMEALYRRYEAKFRVHQSIEHSTSPPCPTSALTGERLSYPIPQIYCLIATGTVVVLAAYRPDDRPMPVQTTAFFDFKEYGYDAWNVLALAIVVCHCRKVVVRIAEDTGVGAFVPGTEDPVEDPDL</sequence>
<evidence type="ECO:0000313" key="2">
    <source>
        <dbReference type="EMBL" id="KAF2772686.1"/>
    </source>
</evidence>
<organism evidence="2 3">
    <name type="scientific">Teratosphaeria nubilosa</name>
    <dbReference type="NCBI Taxonomy" id="161662"/>
    <lineage>
        <taxon>Eukaryota</taxon>
        <taxon>Fungi</taxon>
        <taxon>Dikarya</taxon>
        <taxon>Ascomycota</taxon>
        <taxon>Pezizomycotina</taxon>
        <taxon>Dothideomycetes</taxon>
        <taxon>Dothideomycetidae</taxon>
        <taxon>Mycosphaerellales</taxon>
        <taxon>Teratosphaeriaceae</taxon>
        <taxon>Teratosphaeria</taxon>
    </lineage>
</organism>
<feature type="compositionally biased region" description="Acidic residues" evidence="1">
    <location>
        <begin position="103"/>
        <end position="191"/>
    </location>
</feature>
<dbReference type="EMBL" id="ML995813">
    <property type="protein sequence ID" value="KAF2772686.1"/>
    <property type="molecule type" value="Genomic_DNA"/>
</dbReference>
<feature type="compositionally biased region" description="Basic and acidic residues" evidence="1">
    <location>
        <begin position="41"/>
        <end position="50"/>
    </location>
</feature>
<name>A0A6G1LIK0_9PEZI</name>
<keyword evidence="3" id="KW-1185">Reference proteome</keyword>
<protein>
    <submittedName>
        <fullName evidence="2">Uncharacterized protein</fullName>
    </submittedName>
</protein>
<accession>A0A6G1LIK0</accession>
<reference evidence="2" key="1">
    <citation type="journal article" date="2020" name="Stud. Mycol.">
        <title>101 Dothideomycetes genomes: a test case for predicting lifestyles and emergence of pathogens.</title>
        <authorList>
            <person name="Haridas S."/>
            <person name="Albert R."/>
            <person name="Binder M."/>
            <person name="Bloem J."/>
            <person name="Labutti K."/>
            <person name="Salamov A."/>
            <person name="Andreopoulos B."/>
            <person name="Baker S."/>
            <person name="Barry K."/>
            <person name="Bills G."/>
            <person name="Bluhm B."/>
            <person name="Cannon C."/>
            <person name="Castanera R."/>
            <person name="Culley D."/>
            <person name="Daum C."/>
            <person name="Ezra D."/>
            <person name="Gonzalez J."/>
            <person name="Henrissat B."/>
            <person name="Kuo A."/>
            <person name="Liang C."/>
            <person name="Lipzen A."/>
            <person name="Lutzoni F."/>
            <person name="Magnuson J."/>
            <person name="Mondo S."/>
            <person name="Nolan M."/>
            <person name="Ohm R."/>
            <person name="Pangilinan J."/>
            <person name="Park H.-J."/>
            <person name="Ramirez L."/>
            <person name="Alfaro M."/>
            <person name="Sun H."/>
            <person name="Tritt A."/>
            <person name="Yoshinaga Y."/>
            <person name="Zwiers L.-H."/>
            <person name="Turgeon B."/>
            <person name="Goodwin S."/>
            <person name="Spatafora J."/>
            <person name="Crous P."/>
            <person name="Grigoriev I."/>
        </authorList>
    </citation>
    <scope>NUCLEOTIDE SEQUENCE</scope>
    <source>
        <strain evidence="2">CBS 116005</strain>
    </source>
</reference>
<feature type="region of interest" description="Disordered" evidence="1">
    <location>
        <begin position="203"/>
        <end position="226"/>
    </location>
</feature>
<feature type="region of interest" description="Disordered" evidence="1">
    <location>
        <begin position="37"/>
        <end position="191"/>
    </location>
</feature>
<proteinExistence type="predicted"/>
<evidence type="ECO:0000313" key="3">
    <source>
        <dbReference type="Proteomes" id="UP000799436"/>
    </source>
</evidence>
<dbReference type="OrthoDB" id="5286775at2759"/>